<dbReference type="AlphaFoldDB" id="A0AAV1F9P4"/>
<name>A0AAV1F9P4_XYRNO</name>
<dbReference type="EMBL" id="OY660869">
    <property type="protein sequence ID" value="CAJ1057882.1"/>
    <property type="molecule type" value="Genomic_DNA"/>
</dbReference>
<dbReference type="Proteomes" id="UP001178508">
    <property type="component" value="Chromosome 6"/>
</dbReference>
<accession>A0AAV1F9P4</accession>
<evidence type="ECO:0000313" key="2">
    <source>
        <dbReference type="EMBL" id="CAJ1057882.1"/>
    </source>
</evidence>
<evidence type="ECO:0000313" key="3">
    <source>
        <dbReference type="Proteomes" id="UP001178508"/>
    </source>
</evidence>
<feature type="signal peptide" evidence="1">
    <location>
        <begin position="1"/>
        <end position="16"/>
    </location>
</feature>
<proteinExistence type="predicted"/>
<organism evidence="2 3">
    <name type="scientific">Xyrichtys novacula</name>
    <name type="common">Pearly razorfish</name>
    <name type="synonym">Hemipteronotus novacula</name>
    <dbReference type="NCBI Taxonomy" id="13765"/>
    <lineage>
        <taxon>Eukaryota</taxon>
        <taxon>Metazoa</taxon>
        <taxon>Chordata</taxon>
        <taxon>Craniata</taxon>
        <taxon>Vertebrata</taxon>
        <taxon>Euteleostomi</taxon>
        <taxon>Actinopterygii</taxon>
        <taxon>Neopterygii</taxon>
        <taxon>Teleostei</taxon>
        <taxon>Neoteleostei</taxon>
        <taxon>Acanthomorphata</taxon>
        <taxon>Eupercaria</taxon>
        <taxon>Labriformes</taxon>
        <taxon>Labridae</taxon>
        <taxon>Xyrichtys</taxon>
    </lineage>
</organism>
<sequence>MSAVIVLILIFFLTCCIVPILRRQCGRLTEKQMGLIASLALAHEMHRMPPKQLAQCVMYEGGTEGPERFLDFEGDEDEQWTLSNTKNISSE</sequence>
<reference evidence="2" key="1">
    <citation type="submission" date="2023-08" db="EMBL/GenBank/DDBJ databases">
        <authorList>
            <person name="Alioto T."/>
            <person name="Alioto T."/>
            <person name="Gomez Garrido J."/>
        </authorList>
    </citation>
    <scope>NUCLEOTIDE SEQUENCE</scope>
</reference>
<gene>
    <name evidence="2" type="ORF">XNOV1_A035360</name>
</gene>
<keyword evidence="3" id="KW-1185">Reference proteome</keyword>
<protein>
    <submittedName>
        <fullName evidence="2">Uncharacterized protein</fullName>
    </submittedName>
</protein>
<keyword evidence="1" id="KW-0732">Signal</keyword>
<feature type="chain" id="PRO_5043886277" evidence="1">
    <location>
        <begin position="17"/>
        <end position="91"/>
    </location>
</feature>
<evidence type="ECO:0000256" key="1">
    <source>
        <dbReference type="SAM" id="SignalP"/>
    </source>
</evidence>